<keyword evidence="2" id="KW-0472">Membrane</keyword>
<dbReference type="InterPro" id="IPR016047">
    <property type="entry name" value="M23ase_b-sheet_dom"/>
</dbReference>
<dbReference type="EMBL" id="SMGQ01000016">
    <property type="protein sequence ID" value="TCK89040.1"/>
    <property type="molecule type" value="Genomic_DNA"/>
</dbReference>
<dbReference type="SUPFAM" id="SSF51261">
    <property type="entry name" value="Duplicated hybrid motif"/>
    <property type="match status" value="1"/>
</dbReference>
<dbReference type="CDD" id="cd12797">
    <property type="entry name" value="M23_peptidase"/>
    <property type="match status" value="1"/>
</dbReference>
<evidence type="ECO:0000256" key="2">
    <source>
        <dbReference type="SAM" id="Phobius"/>
    </source>
</evidence>
<reference evidence="4 5" key="1">
    <citation type="submission" date="2019-03" db="EMBL/GenBank/DDBJ databases">
        <title>Genomic Encyclopedia of Type Strains, Phase IV (KMG-IV): sequencing the most valuable type-strain genomes for metagenomic binning, comparative biology and taxonomic classification.</title>
        <authorList>
            <person name="Goeker M."/>
        </authorList>
    </citation>
    <scope>NUCLEOTIDE SEQUENCE [LARGE SCALE GENOMIC DNA]</scope>
    <source>
        <strain evidence="4 5">DSM 24176</strain>
    </source>
</reference>
<gene>
    <name evidence="4" type="ORF">EDC19_2453</name>
</gene>
<dbReference type="RefSeq" id="WP_132283124.1">
    <property type="nucleotide sequence ID" value="NZ_SMGQ01000016.1"/>
</dbReference>
<dbReference type="PANTHER" id="PTHR21666:SF286">
    <property type="entry name" value="LIPOPROTEIN NLPD"/>
    <property type="match status" value="1"/>
</dbReference>
<sequence>MINQYKNHKNIHKKKEYYTLMFMSSPTKAPRTISIPKWTKYPTFFVVFIVAFMVLGIGTHLTRLEVNLSQQKKLVNELTIQADNYQKEIETLQIANKDQYNQLRHVMDATHLLQEELINLAEHKVDLNQKLSTIERTTDDSLEEIEIELTRIDHNRDFTYASNSNLGTSTTLKMFDNDLKALEDMLDGLYEQVDLEINTFINLDKQVEDLLPYWEAYPSILPVDGRISSNFGWRRNPFGGGSYEFHSGVDLAVTYNTPVKATGKGTVIHTGYDRFSGNLVIIDHGYGITTKYAHNNSIRVSEGDIVERGEVIADSGSTGRSTGPHVHYEVLLNNEPQNPLDYLYEGE</sequence>
<dbReference type="Proteomes" id="UP000294545">
    <property type="component" value="Unassembled WGS sequence"/>
</dbReference>
<evidence type="ECO:0000313" key="5">
    <source>
        <dbReference type="Proteomes" id="UP000294545"/>
    </source>
</evidence>
<proteinExistence type="predicted"/>
<keyword evidence="2" id="KW-0812">Transmembrane</keyword>
<organism evidence="4 5">
    <name type="scientific">Natranaerovirga hydrolytica</name>
    <dbReference type="NCBI Taxonomy" id="680378"/>
    <lineage>
        <taxon>Bacteria</taxon>
        <taxon>Bacillati</taxon>
        <taxon>Bacillota</taxon>
        <taxon>Clostridia</taxon>
        <taxon>Lachnospirales</taxon>
        <taxon>Natranaerovirgaceae</taxon>
        <taxon>Natranaerovirga</taxon>
    </lineage>
</organism>
<evidence type="ECO:0000256" key="1">
    <source>
        <dbReference type="SAM" id="Coils"/>
    </source>
</evidence>
<protein>
    <submittedName>
        <fullName evidence="4">Peptidase M23-like protein</fullName>
    </submittedName>
</protein>
<feature type="transmembrane region" description="Helical" evidence="2">
    <location>
        <begin position="41"/>
        <end position="61"/>
    </location>
</feature>
<keyword evidence="2" id="KW-1133">Transmembrane helix</keyword>
<name>A0A4R1MBZ6_9FIRM</name>
<evidence type="ECO:0000313" key="4">
    <source>
        <dbReference type="EMBL" id="TCK89040.1"/>
    </source>
</evidence>
<comment type="caution">
    <text evidence="4">The sequence shown here is derived from an EMBL/GenBank/DDBJ whole genome shotgun (WGS) entry which is preliminary data.</text>
</comment>
<dbReference type="PANTHER" id="PTHR21666">
    <property type="entry name" value="PEPTIDASE-RELATED"/>
    <property type="match status" value="1"/>
</dbReference>
<dbReference type="Pfam" id="PF01551">
    <property type="entry name" value="Peptidase_M23"/>
    <property type="match status" value="1"/>
</dbReference>
<dbReference type="Gene3D" id="2.70.70.10">
    <property type="entry name" value="Glucose Permease (Domain IIA)"/>
    <property type="match status" value="1"/>
</dbReference>
<dbReference type="OrthoDB" id="9814460at2"/>
<keyword evidence="1" id="KW-0175">Coiled coil</keyword>
<evidence type="ECO:0000259" key="3">
    <source>
        <dbReference type="Pfam" id="PF01551"/>
    </source>
</evidence>
<accession>A0A4R1MBZ6</accession>
<feature type="domain" description="M23ase beta-sheet core" evidence="3">
    <location>
        <begin position="245"/>
        <end position="339"/>
    </location>
</feature>
<keyword evidence="5" id="KW-1185">Reference proteome</keyword>
<dbReference type="AlphaFoldDB" id="A0A4R1MBZ6"/>
<dbReference type="InterPro" id="IPR011055">
    <property type="entry name" value="Dup_hybrid_motif"/>
</dbReference>
<dbReference type="InterPro" id="IPR050570">
    <property type="entry name" value="Cell_wall_metabolism_enzyme"/>
</dbReference>
<dbReference type="GO" id="GO:0004222">
    <property type="term" value="F:metalloendopeptidase activity"/>
    <property type="evidence" value="ECO:0007669"/>
    <property type="project" value="TreeGrafter"/>
</dbReference>
<feature type="coiled-coil region" evidence="1">
    <location>
        <begin position="61"/>
        <end position="102"/>
    </location>
</feature>